<organism evidence="3 4">
    <name type="scientific">Bacteroides thetaiotaomicron</name>
    <dbReference type="NCBI Taxonomy" id="818"/>
    <lineage>
        <taxon>Bacteria</taxon>
        <taxon>Pseudomonadati</taxon>
        <taxon>Bacteroidota</taxon>
        <taxon>Bacteroidia</taxon>
        <taxon>Bacteroidales</taxon>
        <taxon>Bacteroidaceae</taxon>
        <taxon>Bacteroides</taxon>
    </lineage>
</organism>
<reference evidence="3" key="1">
    <citation type="submission" date="2021-02" db="EMBL/GenBank/DDBJ databases">
        <title>Infant gut strain persistence is associated with maternal origin, phylogeny, and functional potential including surface adhesion and iron acquisition.</title>
        <authorList>
            <person name="Lou Y.C."/>
        </authorList>
    </citation>
    <scope>NUCLEOTIDE SEQUENCE</scope>
    <source>
        <strain evidence="3">L3_082_243G1_dasL3_082_243G1_maxbin2.maxbin.015s ta_sub</strain>
    </source>
</reference>
<comment type="caution">
    <text evidence="3">The sequence shown here is derived from an EMBL/GenBank/DDBJ whole genome shotgun (WGS) entry which is preliminary data.</text>
</comment>
<evidence type="ECO:0000259" key="2">
    <source>
        <dbReference type="Pfam" id="PF08906"/>
    </source>
</evidence>
<evidence type="ECO:0000259" key="1">
    <source>
        <dbReference type="Pfam" id="PF08887"/>
    </source>
</evidence>
<gene>
    <name evidence="3" type="ORF">KHY35_14500</name>
</gene>
<proteinExistence type="predicted"/>
<accession>A0A943DT79</accession>
<dbReference type="InterPro" id="IPR015002">
    <property type="entry name" value="T6SS_Tdi1_C"/>
</dbReference>
<dbReference type="AlphaFoldDB" id="A0A943DT79"/>
<dbReference type="InterPro" id="IPR014983">
    <property type="entry name" value="GAD-rel"/>
</dbReference>
<dbReference type="Pfam" id="PF08906">
    <property type="entry name" value="T6SS_Tdi1_C"/>
    <property type="match status" value="1"/>
</dbReference>
<dbReference type="EMBL" id="JAGZEE010000021">
    <property type="protein sequence ID" value="MBS5411899.1"/>
    <property type="molecule type" value="Genomic_DNA"/>
</dbReference>
<dbReference type="Pfam" id="PF08887">
    <property type="entry name" value="GAD-like"/>
    <property type="match status" value="1"/>
</dbReference>
<feature type="domain" description="T6SS immunity protein Tdi1 C-terminal" evidence="2">
    <location>
        <begin position="126"/>
        <end position="185"/>
    </location>
</feature>
<feature type="domain" description="GAD-related" evidence="1">
    <location>
        <begin position="2"/>
        <end position="91"/>
    </location>
</feature>
<evidence type="ECO:0000313" key="4">
    <source>
        <dbReference type="Proteomes" id="UP000782901"/>
    </source>
</evidence>
<dbReference type="Proteomes" id="UP000782901">
    <property type="component" value="Unassembled WGS sequence"/>
</dbReference>
<evidence type="ECO:0000313" key="3">
    <source>
        <dbReference type="EMBL" id="MBS5411899.1"/>
    </source>
</evidence>
<sequence length="194" mass="22137">MYETFLERNTDCIRQTVDDVFIAQYADIAPESLTTLWKEVGLGIFCNGLFRIINPEEFQDFADEYNSDSFNKTILPFMATAFGDIFVYANHSIIGDYVIYINVRYGTYKNLGNNIALLLNKCVFNKSILKAWFKVEHYAEIKDKVGLPQLDECLGYVPALALGGTETDDNIQILKIVPYIEIIAQSIGEFERIE</sequence>
<protein>
    <submittedName>
        <fullName evidence="3">DUF1851 domain-containing protein</fullName>
    </submittedName>
</protein>
<name>A0A943DT79_BACT4</name>